<proteinExistence type="predicted"/>
<dbReference type="AlphaFoldDB" id="A0AAD4Z4Q7"/>
<feature type="coiled-coil region" evidence="1">
    <location>
        <begin position="124"/>
        <end position="151"/>
    </location>
</feature>
<feature type="region of interest" description="Disordered" evidence="2">
    <location>
        <begin position="180"/>
        <end position="215"/>
    </location>
</feature>
<evidence type="ECO:0000256" key="2">
    <source>
        <dbReference type="SAM" id="MobiDB-lite"/>
    </source>
</evidence>
<feature type="compositionally biased region" description="Low complexity" evidence="2">
    <location>
        <begin position="182"/>
        <end position="194"/>
    </location>
</feature>
<protein>
    <submittedName>
        <fullName evidence="3">Uncharacterized protein</fullName>
    </submittedName>
</protein>
<organism evidence="3 4">
    <name type="scientific">Prunus dulcis</name>
    <name type="common">Almond</name>
    <name type="synonym">Amygdalus dulcis</name>
    <dbReference type="NCBI Taxonomy" id="3755"/>
    <lineage>
        <taxon>Eukaryota</taxon>
        <taxon>Viridiplantae</taxon>
        <taxon>Streptophyta</taxon>
        <taxon>Embryophyta</taxon>
        <taxon>Tracheophyta</taxon>
        <taxon>Spermatophyta</taxon>
        <taxon>Magnoliopsida</taxon>
        <taxon>eudicotyledons</taxon>
        <taxon>Gunneridae</taxon>
        <taxon>Pentapetalae</taxon>
        <taxon>rosids</taxon>
        <taxon>fabids</taxon>
        <taxon>Rosales</taxon>
        <taxon>Rosaceae</taxon>
        <taxon>Amygdaloideae</taxon>
        <taxon>Amygdaleae</taxon>
        <taxon>Prunus</taxon>
    </lineage>
</organism>
<dbReference type="CDD" id="cd09272">
    <property type="entry name" value="RNase_HI_RT_Ty1"/>
    <property type="match status" value="1"/>
</dbReference>
<dbReference type="EMBL" id="JAJFAZ020000004">
    <property type="protein sequence ID" value="KAI5332740.1"/>
    <property type="molecule type" value="Genomic_DNA"/>
</dbReference>
<reference evidence="3 4" key="1">
    <citation type="journal article" date="2022" name="G3 (Bethesda)">
        <title>Whole-genome sequence and methylome profiling of the almond [Prunus dulcis (Mill.) D.A. Webb] cultivar 'Nonpareil'.</title>
        <authorList>
            <person name="D'Amico-Willman K.M."/>
            <person name="Ouma W.Z."/>
            <person name="Meulia T."/>
            <person name="Sideli G.M."/>
            <person name="Gradziel T.M."/>
            <person name="Fresnedo-Ramirez J."/>
        </authorList>
    </citation>
    <scope>NUCLEOTIDE SEQUENCE [LARGE SCALE GENOMIC DNA]</scope>
    <source>
        <tissue evidence="3">Leaf</tissue>
    </source>
</reference>
<keyword evidence="4" id="KW-1185">Reference proteome</keyword>
<dbReference type="Proteomes" id="UP001054821">
    <property type="component" value="Chromosome 4"/>
</dbReference>
<dbReference type="Pfam" id="PF14223">
    <property type="entry name" value="Retrotran_gag_2"/>
    <property type="match status" value="1"/>
</dbReference>
<evidence type="ECO:0000256" key="1">
    <source>
        <dbReference type="SAM" id="Coils"/>
    </source>
</evidence>
<keyword evidence="1" id="KW-0175">Coiled coil</keyword>
<dbReference type="PANTHER" id="PTHR47481">
    <property type="match status" value="1"/>
</dbReference>
<dbReference type="PANTHER" id="PTHR47481:SF22">
    <property type="entry name" value="RETROTRANSPOSON GAG DOMAIN-CONTAINING PROTEIN"/>
    <property type="match status" value="1"/>
</dbReference>
<comment type="caution">
    <text evidence="3">The sequence shown here is derived from an EMBL/GenBank/DDBJ whole genome shotgun (WGS) entry which is preliminary data.</text>
</comment>
<name>A0AAD4Z4Q7_PRUDU</name>
<accession>A0AAD4Z4Q7</accession>
<sequence>MHEFLPEPHVLHCDNLSALALSSNPVFHSRIKHLDIDFHFIRERVQRHDLFGYFDGSVIPSLKFAILDEEGITSEVTAAYKEWLKIDKALLSFLIATLSDDAIEYVIGSKTSHDAWLSLTDRYATVSRARINQLKTELQTAKKEQAAEARVSSIHSPMVAMISRTSPVVPNPGAGILSTPQSASFSSHSGHSFPRGGGFQASRSSSPGYFKPGSDTMKEVEVPPQNQLAMGGVTQLLISHR</sequence>
<evidence type="ECO:0000313" key="3">
    <source>
        <dbReference type="EMBL" id="KAI5332740.1"/>
    </source>
</evidence>
<evidence type="ECO:0000313" key="4">
    <source>
        <dbReference type="Proteomes" id="UP001054821"/>
    </source>
</evidence>
<gene>
    <name evidence="3" type="ORF">L3X38_022869</name>
</gene>